<organism evidence="2 3">
    <name type="scientific">Lasiodiplodia theobromae</name>
    <dbReference type="NCBI Taxonomy" id="45133"/>
    <lineage>
        <taxon>Eukaryota</taxon>
        <taxon>Fungi</taxon>
        <taxon>Dikarya</taxon>
        <taxon>Ascomycota</taxon>
        <taxon>Pezizomycotina</taxon>
        <taxon>Dothideomycetes</taxon>
        <taxon>Dothideomycetes incertae sedis</taxon>
        <taxon>Botryosphaeriales</taxon>
        <taxon>Botryosphaeriaceae</taxon>
        <taxon>Lasiodiplodia</taxon>
    </lineage>
</organism>
<evidence type="ECO:0000313" key="3">
    <source>
        <dbReference type="Proteomes" id="UP000325902"/>
    </source>
</evidence>
<protein>
    <submittedName>
        <fullName evidence="2">Uncharacterized protein</fullName>
    </submittedName>
</protein>
<sequence length="1754" mass="193186">MADQSLPYSRIRQSTPPDLVQLLRQHSTSSSTLSTDAITTHLLHGVSTGSLQPIHFTIWLQFCKSPAAIRLALAHGADSRAVRQAGIKQLGRQLASAGWRETWDGLGGTEGIQDLLCGLPVVEIKQFVSVVVRAVRGADDDGGEEKREKREKQQAVFELARALLPALSLPASIKSGGDEGNAAAAAAAARDERPVTGFYEPLLQAIPPSAVAALLSQSLSAAAGSSGDTADAKAQLSLAQRYPSVVQTAIFAAIFSADTDAQLQKIKPALTALLHGRISTNPSPSDPNFSGSMHFSLELLRRLAAAAEAGQKTHFPPALFLPDLVEPLLRRCRRRRARVQWRRVLEMVRLAARYLTRHPDAAAPGLALPQGRGSFPPDKEPLLVAWTVRLWARHPDEVGDVLRALVRLAVREGDGAQQSVSVFALDGVAKARRYEFLRLCGREVGWGDVDVDEDLKGSRMPTRGWDMALFKWLPVGDAWKLFERARRCVDGFAKQVDVDKLRLELLKRRGEKEKVVELVTKRIEEYKRKAETSKAQPDRAAHGRSALSWASNSGSHKVFTEAILWSRRFIRDPLTVPELYNRNIFAAEDFLVGNPGGLESAETTVETLRASVVEANEAIWTLLETIVMAMREPAAMWSIHAPPRILFRSVMDLRRTTFSTALAKTGRFSEDDIYRIVWEDTLALLIRAEKAFLEPGPARWMEGNVEGVPEYYSVVKVENASPSTYRFFDELAKARDQAWRDLRPTQKPATSSLPEPYPRGLAIQNLTGNIRMRASDAQQMTPYIASRARAVLFMDPTKALEPYPEDEVLQAAAEGFVDSYQEALEIFIPNTLSKEERKKRVEEVWAHAVGPCSQGRMTPSEAFRYWRGSSSFEGVEFWPKESANPPQEENLPTHDPRVPQVKNASEVLEWDPLPPSVAPIKERRLDAAYIDIAKNMPSDFSRTIKTILEFDPPVVPGVPSDQLIVTIGKNTAAEFESHAVSALLFLDTKNGAPKRLLDSPFPSADEVRYPAMHLHSNFFFKGEKDIPWALDALKSHAKTIPPHLVFQLAQNSLEHIMGTSSGGSIPYEQEKIAFSLITLLQKGDRPALAADLAIQAIVNFPDSSSWHRQLLTPTLLNCLPPAASSACVTSFAEAVAKGLQAQQRELKEEEEEGQIDDAAAAATPDSPASPADAPAAPRIKVTTAKHLAQLLATTSSSIAPSLAVEILTRDLLVASHPDIQTAALDALLSMLSPLPPASSDTPTPTPSPTDTRILAALETDLVPLASRITSRPLDEAGWRAAEAEASDGGYVPKLLTVEQLDASTTTPPLLAALLRFVRANTFWGQQPAWFVGPLVRRVVVPVVARLSEGTRRWVRVLLGRYAGEVVAQDEVEKVLGAVGAVPPLHPRVWRAVFGAVPPRLVPAALVRGVVGWWKGGIRVSSSSAEKEVVARVNALARRRVKEMDEAVEQGGEEEEEELNVDEAEHEGWKRWLALFGNGMEGVEAESGVVEFLVKRVLFGDGCVADSEAAAMVGLTGPRADGGGDEGRDGGVDVEMAQRLVMEMFDTAVEAVRVWPRKGTFLEKLEVPWKARQEVRKAWMAHVRPLVERMVEKVDALRADGARSKGRMLPDTFEMGLWLLPWPGVVGDEELEGYEQLADAVVDLLGKLCGEGVGLYHRGFGEIKNQLRRRVTNKRHSVWLGLRIGNAGEGPFTLVERLRIELAEGLLESYDKDAHKDIQERFERLIQVWMRAEDEDARRAGYELATRWGWEVQLE</sequence>
<proteinExistence type="predicted"/>
<feature type="region of interest" description="Disordered" evidence="1">
    <location>
        <begin position="877"/>
        <end position="896"/>
    </location>
</feature>
<dbReference type="EMBL" id="VCHE01000225">
    <property type="protein sequence ID" value="KAB2569117.1"/>
    <property type="molecule type" value="Genomic_DNA"/>
</dbReference>
<name>A0A5N5CUU3_9PEZI</name>
<keyword evidence="3" id="KW-1185">Reference proteome</keyword>
<dbReference type="OrthoDB" id="2549237at2759"/>
<accession>A0A5N5CUU3</accession>
<feature type="region of interest" description="Disordered" evidence="1">
    <location>
        <begin position="1142"/>
        <end position="1176"/>
    </location>
</feature>
<evidence type="ECO:0000256" key="1">
    <source>
        <dbReference type="SAM" id="MobiDB-lite"/>
    </source>
</evidence>
<reference evidence="2 3" key="1">
    <citation type="journal article" date="2019" name="Sci. Rep.">
        <title>A multi-omics analysis of the grapevine pathogen Lasiodiplodia theobromae reveals that temperature affects the expression of virulence- and pathogenicity-related genes.</title>
        <authorList>
            <person name="Felix C."/>
            <person name="Meneses R."/>
            <person name="Goncalves M.F.M."/>
            <person name="Tilleman L."/>
            <person name="Duarte A.S."/>
            <person name="Jorrin-Novo J.V."/>
            <person name="Van de Peer Y."/>
            <person name="Deforce D."/>
            <person name="Van Nieuwerburgh F."/>
            <person name="Esteves A.C."/>
            <person name="Alves A."/>
        </authorList>
    </citation>
    <scope>NUCLEOTIDE SEQUENCE [LARGE SCALE GENOMIC DNA]</scope>
    <source>
        <strain evidence="2 3">LA-SOL3</strain>
    </source>
</reference>
<comment type="caution">
    <text evidence="2">The sequence shown here is derived from an EMBL/GenBank/DDBJ whole genome shotgun (WGS) entry which is preliminary data.</text>
</comment>
<evidence type="ECO:0000313" key="2">
    <source>
        <dbReference type="EMBL" id="KAB2569117.1"/>
    </source>
</evidence>
<feature type="compositionally biased region" description="Low complexity" evidence="1">
    <location>
        <begin position="1156"/>
        <end position="1176"/>
    </location>
</feature>
<gene>
    <name evidence="2" type="ORF">DBV05_g12204</name>
</gene>
<dbReference type="Proteomes" id="UP000325902">
    <property type="component" value="Unassembled WGS sequence"/>
</dbReference>